<protein>
    <submittedName>
        <fullName evidence="3">Rhodanese-related sulfurtransferase</fullName>
    </submittedName>
</protein>
<dbReference type="RefSeq" id="WP_126376526.1">
    <property type="nucleotide sequence ID" value="NZ_AP017378.1"/>
</dbReference>
<dbReference type="Proteomes" id="UP000269883">
    <property type="component" value="Chromosome"/>
</dbReference>
<dbReference type="PROSITE" id="PS50206">
    <property type="entry name" value="RHODANESE_3"/>
    <property type="match status" value="1"/>
</dbReference>
<evidence type="ECO:0000259" key="2">
    <source>
        <dbReference type="PROSITE" id="PS50206"/>
    </source>
</evidence>
<keyword evidence="1" id="KW-0175">Coiled coil</keyword>
<accession>A0A2Z6AVV2</accession>
<dbReference type="SMART" id="SM00450">
    <property type="entry name" value="RHOD"/>
    <property type="match status" value="1"/>
</dbReference>
<evidence type="ECO:0000256" key="1">
    <source>
        <dbReference type="SAM" id="Coils"/>
    </source>
</evidence>
<keyword evidence="4" id="KW-1185">Reference proteome</keyword>
<dbReference type="InterPro" id="IPR036873">
    <property type="entry name" value="Rhodanese-like_dom_sf"/>
</dbReference>
<dbReference type="Gene3D" id="3.30.450.40">
    <property type="match status" value="1"/>
</dbReference>
<proteinExistence type="predicted"/>
<dbReference type="OrthoDB" id="9781034at2"/>
<gene>
    <name evidence="3" type="ORF">DFE_0622</name>
</gene>
<reference evidence="3 4" key="1">
    <citation type="journal article" date="2018" name="Sci. Adv.">
        <title>Multi-heme cytochromes provide a pathway for survival in energy-limited environments.</title>
        <authorList>
            <person name="Deng X."/>
            <person name="Dohmae N."/>
            <person name="Nealson K.H."/>
            <person name="Hashimoto K."/>
            <person name="Okamoto A."/>
        </authorList>
    </citation>
    <scope>NUCLEOTIDE SEQUENCE [LARGE SCALE GENOMIC DNA]</scope>
    <source>
        <strain evidence="3 4">IS5</strain>
    </source>
</reference>
<dbReference type="Pfam" id="PF00581">
    <property type="entry name" value="Rhodanese"/>
    <property type="match status" value="1"/>
</dbReference>
<dbReference type="SUPFAM" id="SSF52821">
    <property type="entry name" value="Rhodanese/Cell cycle control phosphatase"/>
    <property type="match status" value="1"/>
</dbReference>
<dbReference type="InterPro" id="IPR029016">
    <property type="entry name" value="GAF-like_dom_sf"/>
</dbReference>
<dbReference type="EMBL" id="AP017378">
    <property type="protein sequence ID" value="BBD07348.1"/>
    <property type="molecule type" value="Genomic_DNA"/>
</dbReference>
<evidence type="ECO:0000313" key="4">
    <source>
        <dbReference type="Proteomes" id="UP000269883"/>
    </source>
</evidence>
<feature type="coiled-coil region" evidence="1">
    <location>
        <begin position="372"/>
        <end position="413"/>
    </location>
</feature>
<evidence type="ECO:0000313" key="3">
    <source>
        <dbReference type="EMBL" id="BBD07348.1"/>
    </source>
</evidence>
<dbReference type="AlphaFoldDB" id="A0A2Z6AVV2"/>
<keyword evidence="3" id="KW-0808">Transferase</keyword>
<dbReference type="KEGG" id="dfl:DFE_0622"/>
<organism evidence="3 4">
    <name type="scientific">Desulfovibrio ferrophilus</name>
    <dbReference type="NCBI Taxonomy" id="241368"/>
    <lineage>
        <taxon>Bacteria</taxon>
        <taxon>Pseudomonadati</taxon>
        <taxon>Thermodesulfobacteriota</taxon>
        <taxon>Desulfovibrionia</taxon>
        <taxon>Desulfovibrionales</taxon>
        <taxon>Desulfovibrionaceae</taxon>
        <taxon>Desulfovibrio</taxon>
    </lineage>
</organism>
<sequence length="578" mass="63714">MVSSASSDPSRALEQAERVLADKERKLFQLKALYDTARELATLSSPSHILDTFLLMTMGPLGVSMGFAMCMDSTGGAPRFSHRGLTDVDASALVSGDESISEALFGPSCVNVDGRVEISTSGLDAWPFLPDGVATLVRWCGPGEQAGLLALGQHLVEGGSTADDEEFLSRLVGVLITSLRNALAEEAVALLSRNLAVKNAEYEQALGLTVKAQREVDRRVFHLNTLYEATNELSGIVETRGILDTFLLTSMGAFSARQGGIYLHGETPHLVMRGVTADANADGLGAAELARFFETESERMPIPMSVRVLTGKKVLEGRTFPFKPHVAVAFSVDEQTQGILALGQCLGDQEHAADELDLLKALTSNFLVFLKNARYFEEVNELNKDLVQRNEELNRLLEEVSQCKLELSDVEMAREKILDIIRRETSRSSQVRRTDFVFILLVSLLVGLLFNFSNPNGVNLFPESWIAEPAPLVDVTHARELMLAGAVVVDARPAEFYRQSHIKEAVNVPSTLFDFVYSMRFADIGLATPIIVYGRTMSRRYDEDVAELFKKREFKSVLVLPGGLEDWEERGYPMERAQ</sequence>
<dbReference type="CDD" id="cd00158">
    <property type="entry name" value="RHOD"/>
    <property type="match status" value="1"/>
</dbReference>
<dbReference type="InterPro" id="IPR001763">
    <property type="entry name" value="Rhodanese-like_dom"/>
</dbReference>
<name>A0A2Z6AVV2_9BACT</name>
<dbReference type="Gene3D" id="3.40.250.10">
    <property type="entry name" value="Rhodanese-like domain"/>
    <property type="match status" value="1"/>
</dbReference>
<dbReference type="GO" id="GO:0016740">
    <property type="term" value="F:transferase activity"/>
    <property type="evidence" value="ECO:0007669"/>
    <property type="project" value="UniProtKB-KW"/>
</dbReference>
<dbReference type="SUPFAM" id="SSF55781">
    <property type="entry name" value="GAF domain-like"/>
    <property type="match status" value="1"/>
</dbReference>
<feature type="domain" description="Rhodanese" evidence="2">
    <location>
        <begin position="482"/>
        <end position="576"/>
    </location>
</feature>